<comment type="function">
    <text evidence="1 7">Required for growth under high-pressure and low-temperature conditions.</text>
</comment>
<feature type="compositionally biased region" description="Low complexity" evidence="8">
    <location>
        <begin position="384"/>
        <end position="398"/>
    </location>
</feature>
<keyword evidence="4 7" id="KW-0812">Transmembrane</keyword>
<sequence>MHMRMRIPFFRIWYSSTYTVFFVILLFLLTATPADIVYQSIRFRNPQLYNVFIVAGVHVLTAVLAIFIYASRIYTNRTVLAGIPKSYIPVEPGEVGKNVRRMIAKQLERSALIAWDARPRDLGAEVQSDDKNRTTASQPPTAQQQQQPAQRNHPSTIKNYTRPLDPATVIPISASAPPWGPIAHPGWSSPSSPDWPDVHFWTILPELPHLIEARAVALAPPDPAFAFGDLGIGIAGLGGQEAAAPAVPVPDARVVAELQRPPNMGLREYLGRLAGLGLVDEVLGARFLELYEYARFSTQPLTEGEFGELLRLHSEILNGMTELDPAVIKAIVQQEEEGEDADEIQTGALFDVMQIPTLSESSEPSSDADTESILRYQTPRPDRIPSSSPSYYASPVSSRRLRRSNTTGTVQTRAPSAGVVTKTQQTPSESEAEEDEASLSSVVRRQTPTAARSQSPSEASFVSGQSVVRHSPPPSPLSPFPVGQDAREFGFQGG</sequence>
<dbReference type="STRING" id="1168221.R7YYP8"/>
<comment type="similarity">
    <text evidence="2 7">Belongs to the DLT1 family.</text>
</comment>
<dbReference type="GeneID" id="19903628"/>
<dbReference type="eggNOG" id="ENOG502RAJJ">
    <property type="taxonomic scope" value="Eukaryota"/>
</dbReference>
<accession>R7YYP8</accession>
<keyword evidence="11" id="KW-1185">Reference proteome</keyword>
<evidence type="ECO:0000256" key="5">
    <source>
        <dbReference type="ARBA" id="ARBA00022989"/>
    </source>
</evidence>
<dbReference type="EMBL" id="JH767583">
    <property type="protein sequence ID" value="EON66914.1"/>
    <property type="molecule type" value="Genomic_DNA"/>
</dbReference>
<feature type="region of interest" description="Disordered" evidence="8">
    <location>
        <begin position="123"/>
        <end position="162"/>
    </location>
</feature>
<dbReference type="OMA" id="SHYEYAR"/>
<comment type="caution">
    <text evidence="7">Lacks conserved residue(s) required for the propagation of feature annotation.</text>
</comment>
<feature type="compositionally biased region" description="Polar residues" evidence="8">
    <location>
        <begin position="404"/>
        <end position="414"/>
    </location>
</feature>
<dbReference type="OrthoDB" id="4096362at2759"/>
<evidence type="ECO:0000256" key="6">
    <source>
        <dbReference type="ARBA" id="ARBA00023136"/>
    </source>
</evidence>
<evidence type="ECO:0000313" key="11">
    <source>
        <dbReference type="Proteomes" id="UP000016924"/>
    </source>
</evidence>
<dbReference type="Pfam" id="PF13559">
    <property type="entry name" value="DUF4129"/>
    <property type="match status" value="1"/>
</dbReference>
<dbReference type="InterPro" id="IPR038869">
    <property type="entry name" value="DLT1"/>
</dbReference>
<dbReference type="HOGENOM" id="CLU_022833_1_0_1"/>
<feature type="transmembrane region" description="Helical" evidence="7">
    <location>
        <begin position="49"/>
        <end position="70"/>
    </location>
</feature>
<evidence type="ECO:0000256" key="7">
    <source>
        <dbReference type="RuleBase" id="RU367100"/>
    </source>
</evidence>
<feature type="compositionally biased region" description="Low complexity" evidence="8">
    <location>
        <begin position="134"/>
        <end position="150"/>
    </location>
</feature>
<reference evidence="11" key="1">
    <citation type="submission" date="2012-06" db="EMBL/GenBank/DDBJ databases">
        <title>The genome sequence of Coniosporium apollinis CBS 100218.</title>
        <authorList>
            <consortium name="The Broad Institute Genome Sequencing Platform"/>
            <person name="Cuomo C."/>
            <person name="Gorbushina A."/>
            <person name="Noack S."/>
            <person name="Walker B."/>
            <person name="Young S.K."/>
            <person name="Zeng Q."/>
            <person name="Gargeya S."/>
            <person name="Fitzgerald M."/>
            <person name="Haas B."/>
            <person name="Abouelleil A."/>
            <person name="Alvarado L."/>
            <person name="Arachchi H.M."/>
            <person name="Berlin A.M."/>
            <person name="Chapman S.B."/>
            <person name="Goldberg J."/>
            <person name="Griggs A."/>
            <person name="Gujja S."/>
            <person name="Hansen M."/>
            <person name="Howarth C."/>
            <person name="Imamovic A."/>
            <person name="Larimer J."/>
            <person name="McCowan C."/>
            <person name="Montmayeur A."/>
            <person name="Murphy C."/>
            <person name="Neiman D."/>
            <person name="Pearson M."/>
            <person name="Priest M."/>
            <person name="Roberts A."/>
            <person name="Saif S."/>
            <person name="Shea T."/>
            <person name="Sisk P."/>
            <person name="Sykes S."/>
            <person name="Wortman J."/>
            <person name="Nusbaum C."/>
            <person name="Birren B."/>
        </authorList>
    </citation>
    <scope>NUCLEOTIDE SEQUENCE [LARGE SCALE GENOMIC DNA]</scope>
    <source>
        <strain evidence="11">CBS 100218</strain>
    </source>
</reference>
<evidence type="ECO:0000256" key="1">
    <source>
        <dbReference type="ARBA" id="ARBA00002489"/>
    </source>
</evidence>
<dbReference type="GO" id="GO:0016020">
    <property type="term" value="C:membrane"/>
    <property type="evidence" value="ECO:0007669"/>
    <property type="project" value="UniProtKB-SubCell"/>
</dbReference>
<organism evidence="10 11">
    <name type="scientific">Coniosporium apollinis (strain CBS 100218)</name>
    <name type="common">Rock-inhabiting black yeast</name>
    <dbReference type="NCBI Taxonomy" id="1168221"/>
    <lineage>
        <taxon>Eukaryota</taxon>
        <taxon>Fungi</taxon>
        <taxon>Dikarya</taxon>
        <taxon>Ascomycota</taxon>
        <taxon>Pezizomycotina</taxon>
        <taxon>Dothideomycetes</taxon>
        <taxon>Dothideomycetes incertae sedis</taxon>
        <taxon>Coniosporium</taxon>
    </lineage>
</organism>
<evidence type="ECO:0000256" key="8">
    <source>
        <dbReference type="SAM" id="MobiDB-lite"/>
    </source>
</evidence>
<name>R7YYP8_CONA1</name>
<feature type="region of interest" description="Disordered" evidence="8">
    <location>
        <begin position="377"/>
        <end position="494"/>
    </location>
</feature>
<protein>
    <recommendedName>
        <fullName evidence="3 7">Defect at low temperature protein 1</fullName>
    </recommendedName>
</protein>
<evidence type="ECO:0000256" key="2">
    <source>
        <dbReference type="ARBA" id="ARBA00005550"/>
    </source>
</evidence>
<evidence type="ECO:0000256" key="3">
    <source>
        <dbReference type="ARBA" id="ARBA00021353"/>
    </source>
</evidence>
<comment type="subcellular location">
    <subcellularLocation>
        <location evidence="7">Membrane</location>
        <topology evidence="7">Multi-pass membrane protein</topology>
    </subcellularLocation>
</comment>
<dbReference type="Proteomes" id="UP000016924">
    <property type="component" value="Unassembled WGS sequence"/>
</dbReference>
<feature type="compositionally biased region" description="Polar residues" evidence="8">
    <location>
        <begin position="443"/>
        <end position="468"/>
    </location>
</feature>
<dbReference type="PANTHER" id="PTHR40021:SF1">
    <property type="entry name" value="DEFECT AT LOW TEMPERATURE PROTEIN 1"/>
    <property type="match status" value="1"/>
</dbReference>
<gene>
    <name evidence="7" type="primary">DLT1</name>
    <name evidence="10" type="ORF">W97_06317</name>
</gene>
<feature type="domain" description="Protein-glutamine gamma-glutamyltransferase-like C-terminal" evidence="9">
    <location>
        <begin position="258"/>
        <end position="312"/>
    </location>
</feature>
<proteinExistence type="inferred from homology"/>
<evidence type="ECO:0000313" key="10">
    <source>
        <dbReference type="EMBL" id="EON66914.1"/>
    </source>
</evidence>
<dbReference type="PANTHER" id="PTHR40021">
    <property type="entry name" value="DEFECT AT LOW TEMPERATURE PROTEIN 1"/>
    <property type="match status" value="1"/>
</dbReference>
<dbReference type="InterPro" id="IPR025403">
    <property type="entry name" value="TgpA-like_C"/>
</dbReference>
<keyword evidence="5 7" id="KW-1133">Transmembrane helix</keyword>
<evidence type="ECO:0000259" key="9">
    <source>
        <dbReference type="Pfam" id="PF13559"/>
    </source>
</evidence>
<evidence type="ECO:0000256" key="4">
    <source>
        <dbReference type="ARBA" id="ARBA00022692"/>
    </source>
</evidence>
<keyword evidence="6 7" id="KW-0472">Membrane</keyword>
<dbReference type="AlphaFoldDB" id="R7YYP8"/>
<feature type="compositionally biased region" description="Basic and acidic residues" evidence="8">
    <location>
        <begin position="123"/>
        <end position="133"/>
    </location>
</feature>
<dbReference type="RefSeq" id="XP_007782231.1">
    <property type="nucleotide sequence ID" value="XM_007784041.1"/>
</dbReference>